<feature type="binding site" evidence="15">
    <location>
        <position position="324"/>
    </location>
    <ligand>
        <name>NADP(+)</name>
        <dbReference type="ChEBI" id="CHEBI:58349"/>
    </ligand>
</feature>
<feature type="domain" description="Semialdehyde dehydrogenase NAD-binding" evidence="17">
    <location>
        <begin position="6"/>
        <end position="121"/>
    </location>
</feature>
<gene>
    <name evidence="15" type="primary">asd</name>
    <name evidence="18" type="ORF">SAMN02745166_00309</name>
</gene>
<evidence type="ECO:0000256" key="14">
    <source>
        <dbReference type="ARBA" id="ARBA00047891"/>
    </source>
</evidence>
<feature type="active site" description="Acyl-thioester intermediate" evidence="15 16">
    <location>
        <position position="130"/>
    </location>
</feature>
<dbReference type="PANTHER" id="PTHR46278:SF2">
    <property type="entry name" value="ASPARTATE-SEMIALDEHYDE DEHYDROGENASE"/>
    <property type="match status" value="1"/>
</dbReference>
<protein>
    <recommendedName>
        <fullName evidence="6 15">Aspartate-semialdehyde dehydrogenase</fullName>
        <shortName evidence="15">ASA dehydrogenase</shortName>
        <shortName evidence="15">ASADH</shortName>
        <ecNumber evidence="6 15">1.2.1.11</ecNumber>
    </recommendedName>
    <alternativeName>
        <fullName evidence="15">Aspartate-beta-semialdehyde dehydrogenase</fullName>
    </alternativeName>
</protein>
<feature type="binding site" evidence="15">
    <location>
        <begin position="13"/>
        <end position="16"/>
    </location>
    <ligand>
        <name>NADP(+)</name>
        <dbReference type="ChEBI" id="CHEBI:58349"/>
    </ligand>
</feature>
<reference evidence="19" key="1">
    <citation type="submission" date="2017-02" db="EMBL/GenBank/DDBJ databases">
        <authorList>
            <person name="Varghese N."/>
            <person name="Submissions S."/>
        </authorList>
    </citation>
    <scope>NUCLEOTIDE SEQUENCE [LARGE SCALE GENOMIC DNA]</scope>
    <source>
        <strain evidence="19">ATCC 700200</strain>
    </source>
</reference>
<evidence type="ECO:0000313" key="18">
    <source>
        <dbReference type="EMBL" id="SKA77104.1"/>
    </source>
</evidence>
<comment type="function">
    <text evidence="15">Catalyzes the NADPH-dependent formation of L-aspartate-semialdehyde (L-ASA) by the reductive dephosphorylation of L-aspartyl-4-phosphate.</text>
</comment>
<dbReference type="CDD" id="cd02316">
    <property type="entry name" value="VcASADH2_like_N"/>
    <property type="match status" value="1"/>
</dbReference>
<dbReference type="SMART" id="SM00859">
    <property type="entry name" value="Semialdhyde_dh"/>
    <property type="match status" value="1"/>
</dbReference>
<feature type="active site" description="Proton acceptor" evidence="15 16">
    <location>
        <position position="251"/>
    </location>
</feature>
<evidence type="ECO:0000256" key="10">
    <source>
        <dbReference type="ARBA" id="ARBA00022915"/>
    </source>
</evidence>
<dbReference type="NCBIfam" id="TIGR01296">
    <property type="entry name" value="asd_B"/>
    <property type="match status" value="1"/>
</dbReference>
<feature type="binding site" evidence="15">
    <location>
        <begin position="41"/>
        <end position="42"/>
    </location>
    <ligand>
        <name>NADP(+)</name>
        <dbReference type="ChEBI" id="CHEBI:58349"/>
    </ligand>
</feature>
<dbReference type="Proteomes" id="UP000190774">
    <property type="component" value="Unassembled WGS sequence"/>
</dbReference>
<dbReference type="OrthoDB" id="9805684at2"/>
<dbReference type="PIRSF" id="PIRSF000148">
    <property type="entry name" value="ASA_dh"/>
    <property type="match status" value="1"/>
</dbReference>
<dbReference type="AlphaFoldDB" id="A0A1T4WIE4"/>
<dbReference type="NCBIfam" id="NF011456">
    <property type="entry name" value="PRK14874.1"/>
    <property type="match status" value="1"/>
</dbReference>
<dbReference type="GO" id="GO:0009089">
    <property type="term" value="P:lysine biosynthetic process via diaminopimelate"/>
    <property type="evidence" value="ECO:0007669"/>
    <property type="project" value="UniProtKB-UniRule"/>
</dbReference>
<comment type="catalytic activity">
    <reaction evidence="14 15">
        <text>L-aspartate 4-semialdehyde + phosphate + NADP(+) = 4-phospho-L-aspartate + NADPH + H(+)</text>
        <dbReference type="Rhea" id="RHEA:24284"/>
        <dbReference type="ChEBI" id="CHEBI:15378"/>
        <dbReference type="ChEBI" id="CHEBI:43474"/>
        <dbReference type="ChEBI" id="CHEBI:57535"/>
        <dbReference type="ChEBI" id="CHEBI:57783"/>
        <dbReference type="ChEBI" id="CHEBI:58349"/>
        <dbReference type="ChEBI" id="CHEBI:537519"/>
        <dbReference type="EC" id="1.2.1.11"/>
    </reaction>
</comment>
<comment type="subunit">
    <text evidence="5 15">Homodimer.</text>
</comment>
<comment type="pathway">
    <text evidence="1 15">Amino-acid biosynthesis; L-methionine biosynthesis via de novo pathway; L-homoserine from L-aspartate: step 2/3.</text>
</comment>
<evidence type="ECO:0000256" key="2">
    <source>
        <dbReference type="ARBA" id="ARBA00005076"/>
    </source>
</evidence>
<dbReference type="UniPathway" id="UPA00050">
    <property type="reaction ID" value="UER00463"/>
</dbReference>
<comment type="pathway">
    <text evidence="2 15">Amino-acid biosynthesis; L-lysine biosynthesis via DAP pathway; (S)-tetrahydrodipicolinate from L-aspartate: step 2/4.</text>
</comment>
<dbReference type="GO" id="GO:0071266">
    <property type="term" value="P:'de novo' L-methionine biosynthetic process"/>
    <property type="evidence" value="ECO:0007669"/>
    <property type="project" value="UniProtKB-UniRule"/>
</dbReference>
<dbReference type="GO" id="GO:0009088">
    <property type="term" value="P:threonine biosynthetic process"/>
    <property type="evidence" value="ECO:0007669"/>
    <property type="project" value="UniProtKB-UniRule"/>
</dbReference>
<name>A0A1T4WIE4_9BACT</name>
<evidence type="ECO:0000256" key="8">
    <source>
        <dbReference type="ARBA" id="ARBA00022697"/>
    </source>
</evidence>
<evidence type="ECO:0000256" key="11">
    <source>
        <dbReference type="ARBA" id="ARBA00023002"/>
    </source>
</evidence>
<dbReference type="GO" id="GO:0050661">
    <property type="term" value="F:NADP binding"/>
    <property type="evidence" value="ECO:0007669"/>
    <property type="project" value="UniProtKB-UniRule"/>
</dbReference>
<dbReference type="SUPFAM" id="SSF55347">
    <property type="entry name" value="Glyceraldehyde-3-phosphate dehydrogenase-like, C-terminal domain"/>
    <property type="match status" value="1"/>
</dbReference>
<feature type="binding site" evidence="15">
    <location>
        <position position="244"/>
    </location>
    <ligand>
        <name>substrate</name>
    </ligand>
</feature>
<dbReference type="Gene3D" id="3.40.50.720">
    <property type="entry name" value="NAD(P)-binding Rossmann-like Domain"/>
    <property type="match status" value="1"/>
</dbReference>
<feature type="binding site" evidence="15">
    <location>
        <begin position="160"/>
        <end position="161"/>
    </location>
    <ligand>
        <name>NADP(+)</name>
        <dbReference type="ChEBI" id="CHEBI:58349"/>
    </ligand>
</feature>
<dbReference type="InterPro" id="IPR036291">
    <property type="entry name" value="NAD(P)-bd_dom_sf"/>
</dbReference>
<feature type="binding site" evidence="15">
    <location>
        <position position="157"/>
    </location>
    <ligand>
        <name>substrate</name>
    </ligand>
</feature>
<evidence type="ECO:0000256" key="15">
    <source>
        <dbReference type="HAMAP-Rule" id="MF_02121"/>
    </source>
</evidence>
<dbReference type="EC" id="1.2.1.11" evidence="6 15"/>
<dbReference type="UniPathway" id="UPA00034">
    <property type="reaction ID" value="UER00016"/>
</dbReference>
<keyword evidence="11 15" id="KW-0560">Oxidoreductase</keyword>
<proteinExistence type="inferred from homology"/>
<evidence type="ECO:0000256" key="4">
    <source>
        <dbReference type="ARBA" id="ARBA00010584"/>
    </source>
</evidence>
<keyword evidence="13 15" id="KW-0486">Methionine biosynthesis</keyword>
<evidence type="ECO:0000256" key="13">
    <source>
        <dbReference type="ARBA" id="ARBA00023167"/>
    </source>
</evidence>
<evidence type="ECO:0000256" key="16">
    <source>
        <dbReference type="PIRSR" id="PIRSR000148-1"/>
    </source>
</evidence>
<evidence type="ECO:0000256" key="6">
    <source>
        <dbReference type="ARBA" id="ARBA00013120"/>
    </source>
</evidence>
<dbReference type="Gene3D" id="3.30.360.10">
    <property type="entry name" value="Dihydrodipicolinate Reductase, domain 2"/>
    <property type="match status" value="1"/>
</dbReference>
<dbReference type="GO" id="GO:0009097">
    <property type="term" value="P:isoleucine biosynthetic process"/>
    <property type="evidence" value="ECO:0007669"/>
    <property type="project" value="UniProtKB-UniRule"/>
</dbReference>
<evidence type="ECO:0000256" key="3">
    <source>
        <dbReference type="ARBA" id="ARBA00005097"/>
    </source>
</evidence>
<evidence type="ECO:0000256" key="5">
    <source>
        <dbReference type="ARBA" id="ARBA00011738"/>
    </source>
</evidence>
<keyword evidence="10 15" id="KW-0220">Diaminopimelate biosynthesis</keyword>
<dbReference type="InterPro" id="IPR000534">
    <property type="entry name" value="Semialdehyde_DH_NAD-bd"/>
</dbReference>
<comment type="caution">
    <text evidence="15">Lacks conserved residue(s) required for the propagation of feature annotation.</text>
</comment>
<dbReference type="CDD" id="cd18131">
    <property type="entry name" value="ASADH_C_bac_euk_like"/>
    <property type="match status" value="1"/>
</dbReference>
<dbReference type="InterPro" id="IPR005986">
    <property type="entry name" value="Asp_semialdehyde_DH_beta"/>
</dbReference>
<dbReference type="RefSeq" id="WP_078811534.1">
    <property type="nucleotide sequence ID" value="NZ_FUYE01000001.1"/>
</dbReference>
<dbReference type="Pfam" id="PF01118">
    <property type="entry name" value="Semialdhyde_dh"/>
    <property type="match status" value="1"/>
</dbReference>
<sequence length="341" mass="36713">MSNLKHVAVVGATGAVGVEMLRCLEQRNFPVGQLTLLASARSAGKKMKFKGEDVTIKELTPDSFAGVDIALFSAGGGISRDFAPHAVKAGAVVVDNSSFFRQDPTVPLVVPEINAADVKNHQGIIANPNCTTAISLMALYPLHQAFGVKRIFASSYQAVSGTGAQAIEELAKQSREWAAENRAWDAAKLSSKPHVYPHQIAFNAIPHVDSFLDTGYTKEEMKMENEGRKIMHHPDFRASVTCVRIPVFRSHSISISAEFEKPVDLAKAREVLAQAPGLDVLDDPANKVYPLALDIAGRDNCAVGRLRIDCALDNGLSFWVVGDQLLKGAALNAVQIAECLV</sequence>
<evidence type="ECO:0000313" key="19">
    <source>
        <dbReference type="Proteomes" id="UP000190774"/>
    </source>
</evidence>
<dbReference type="GO" id="GO:0051287">
    <property type="term" value="F:NAD binding"/>
    <property type="evidence" value="ECO:0007669"/>
    <property type="project" value="InterPro"/>
</dbReference>
<dbReference type="EMBL" id="FUYE01000001">
    <property type="protein sequence ID" value="SKA77104.1"/>
    <property type="molecule type" value="Genomic_DNA"/>
</dbReference>
<keyword evidence="9 15" id="KW-0521">NADP</keyword>
<dbReference type="GO" id="GO:0019877">
    <property type="term" value="P:diaminopimelate biosynthetic process"/>
    <property type="evidence" value="ECO:0007669"/>
    <property type="project" value="UniProtKB-UniRule"/>
</dbReference>
<dbReference type="HAMAP" id="MF_02121">
    <property type="entry name" value="ASADH"/>
    <property type="match status" value="1"/>
</dbReference>
<keyword evidence="7 15" id="KW-0028">Amino-acid biosynthesis</keyword>
<dbReference type="STRING" id="48467.SAMN02745166_00309"/>
<comment type="similarity">
    <text evidence="4 15">Belongs to the aspartate-semialdehyde dehydrogenase family.</text>
</comment>
<accession>A0A1T4WIE4</accession>
<comment type="pathway">
    <text evidence="3 15">Amino-acid biosynthesis; L-threonine biosynthesis; L-threonine from L-aspartate: step 2/5.</text>
</comment>
<dbReference type="InterPro" id="IPR012280">
    <property type="entry name" value="Semialdhyde_DH_dimer_dom"/>
</dbReference>
<evidence type="ECO:0000256" key="7">
    <source>
        <dbReference type="ARBA" id="ARBA00022605"/>
    </source>
</evidence>
<dbReference type="GO" id="GO:0004073">
    <property type="term" value="F:aspartate-semialdehyde dehydrogenase activity"/>
    <property type="evidence" value="ECO:0007669"/>
    <property type="project" value="UniProtKB-UniRule"/>
</dbReference>
<feature type="binding site" evidence="15">
    <location>
        <position position="101"/>
    </location>
    <ligand>
        <name>phosphate</name>
        <dbReference type="ChEBI" id="CHEBI:43474"/>
    </ligand>
</feature>
<evidence type="ECO:0000256" key="12">
    <source>
        <dbReference type="ARBA" id="ARBA00023154"/>
    </source>
</evidence>
<evidence type="ECO:0000259" key="17">
    <source>
        <dbReference type="SMART" id="SM00859"/>
    </source>
</evidence>
<evidence type="ECO:0000256" key="9">
    <source>
        <dbReference type="ARBA" id="ARBA00022857"/>
    </source>
</evidence>
<dbReference type="Pfam" id="PF02774">
    <property type="entry name" value="Semialdhyde_dhC"/>
    <property type="match status" value="1"/>
</dbReference>
<dbReference type="UniPathway" id="UPA00051">
    <property type="reaction ID" value="UER00464"/>
</dbReference>
<keyword evidence="19" id="KW-1185">Reference proteome</keyword>
<dbReference type="SUPFAM" id="SSF51735">
    <property type="entry name" value="NAD(P)-binding Rossmann-fold domains"/>
    <property type="match status" value="1"/>
</dbReference>
<evidence type="ECO:0000256" key="1">
    <source>
        <dbReference type="ARBA" id="ARBA00005021"/>
    </source>
</evidence>
<dbReference type="GO" id="GO:0046983">
    <property type="term" value="F:protein dimerization activity"/>
    <property type="evidence" value="ECO:0007669"/>
    <property type="project" value="InterPro"/>
</dbReference>
<dbReference type="PANTHER" id="PTHR46278">
    <property type="entry name" value="DEHYDROGENASE, PUTATIVE-RELATED"/>
    <property type="match status" value="1"/>
</dbReference>
<keyword evidence="8 15" id="KW-0791">Threonine biosynthesis</keyword>
<keyword evidence="12 15" id="KW-0457">Lysine biosynthesis</keyword>
<dbReference type="InterPro" id="IPR012080">
    <property type="entry name" value="Asp_semialdehyde_DH"/>
</dbReference>
<organism evidence="18 19">
    <name type="scientific">Prosthecobacter debontii</name>
    <dbReference type="NCBI Taxonomy" id="48467"/>
    <lineage>
        <taxon>Bacteria</taxon>
        <taxon>Pseudomonadati</taxon>
        <taxon>Verrucomicrobiota</taxon>
        <taxon>Verrucomicrobiia</taxon>
        <taxon>Verrucomicrobiales</taxon>
        <taxon>Verrucomicrobiaceae</taxon>
        <taxon>Prosthecobacter</taxon>
    </lineage>
</organism>